<keyword evidence="1" id="KW-0863">Zinc-finger</keyword>
<dbReference type="eggNOG" id="ENOG502SAAX">
    <property type="taxonomic scope" value="Eukaryota"/>
</dbReference>
<name>A4RYW2_OSTLU</name>
<reference evidence="3 4" key="1">
    <citation type="journal article" date="2007" name="Proc. Natl. Acad. Sci. U.S.A.">
        <title>The tiny eukaryote Ostreococcus provides genomic insights into the paradox of plankton speciation.</title>
        <authorList>
            <person name="Palenik B."/>
            <person name="Grimwood J."/>
            <person name="Aerts A."/>
            <person name="Rouze P."/>
            <person name="Salamov A."/>
            <person name="Putnam N."/>
            <person name="Dupont C."/>
            <person name="Jorgensen R."/>
            <person name="Derelle E."/>
            <person name="Rombauts S."/>
            <person name="Zhou K."/>
            <person name="Otillar R."/>
            <person name="Merchant S.S."/>
            <person name="Podell S."/>
            <person name="Gaasterland T."/>
            <person name="Napoli C."/>
            <person name="Gendler K."/>
            <person name="Manuell A."/>
            <person name="Tai V."/>
            <person name="Vallon O."/>
            <person name="Piganeau G."/>
            <person name="Jancek S."/>
            <person name="Heijde M."/>
            <person name="Jabbari K."/>
            <person name="Bowler C."/>
            <person name="Lohr M."/>
            <person name="Robbens S."/>
            <person name="Werner G."/>
            <person name="Dubchak I."/>
            <person name="Pazour G.J."/>
            <person name="Ren Q."/>
            <person name="Paulsen I."/>
            <person name="Delwiche C."/>
            <person name="Schmutz J."/>
            <person name="Rokhsar D."/>
            <person name="Van de Peer Y."/>
            <person name="Moreau H."/>
            <person name="Grigoriev I.V."/>
        </authorList>
    </citation>
    <scope>NUCLEOTIDE SEQUENCE [LARGE SCALE GENOMIC DNA]</scope>
    <source>
        <strain evidence="3 4">CCE9901</strain>
    </source>
</reference>
<evidence type="ECO:0000256" key="1">
    <source>
        <dbReference type="PROSITE-ProRule" id="PRU00047"/>
    </source>
</evidence>
<dbReference type="Proteomes" id="UP000001568">
    <property type="component" value="Chromosome 6"/>
</dbReference>
<sequence>MDVHFVYVLECEHDAYYVGVARSVAEHRAGVGSTWTRIHPPRRVAREIAFASRASALEGEDVELKRMMLRHGVDAVRGGSYVCPNLTREQRAALDGEIAHREGRCLRCGRRTHVARDCFARAHVNGYALSAPEGSRSPNRDGRSAVRRCARCGRASHSAPSCFAKFDIDGERLFWGERRSNAESSSSEYESAEETFMM</sequence>
<dbReference type="HOGENOM" id="CLU_1380139_0_0_1"/>
<dbReference type="SMART" id="SM00343">
    <property type="entry name" value="ZnF_C2HC"/>
    <property type="match status" value="2"/>
</dbReference>
<dbReference type="RefSeq" id="XP_001418231.1">
    <property type="nucleotide sequence ID" value="XM_001418194.1"/>
</dbReference>
<feature type="domain" description="CCHC-type" evidence="2">
    <location>
        <begin position="104"/>
        <end position="118"/>
    </location>
</feature>
<dbReference type="InterPro" id="IPR001878">
    <property type="entry name" value="Znf_CCHC"/>
</dbReference>
<dbReference type="Gramene" id="ABO96524">
    <property type="protein sequence ID" value="ABO96524"/>
    <property type="gene ID" value="OSTLU_32164"/>
</dbReference>
<dbReference type="PROSITE" id="PS50158">
    <property type="entry name" value="ZF_CCHC"/>
    <property type="match status" value="1"/>
</dbReference>
<evidence type="ECO:0000259" key="2">
    <source>
        <dbReference type="PROSITE" id="PS50158"/>
    </source>
</evidence>
<dbReference type="OrthoDB" id="3863715at2759"/>
<dbReference type="GO" id="GO:0003676">
    <property type="term" value="F:nucleic acid binding"/>
    <property type="evidence" value="ECO:0007669"/>
    <property type="project" value="InterPro"/>
</dbReference>
<dbReference type="InterPro" id="IPR035901">
    <property type="entry name" value="GIY-YIG_endonuc_sf"/>
</dbReference>
<dbReference type="GeneID" id="5002413"/>
<proteinExistence type="predicted"/>
<evidence type="ECO:0000313" key="4">
    <source>
        <dbReference type="Proteomes" id="UP000001568"/>
    </source>
</evidence>
<gene>
    <name evidence="3" type="ORF">OSTLU_32164</name>
</gene>
<dbReference type="Gene3D" id="4.10.60.10">
    <property type="entry name" value="Zinc finger, CCHC-type"/>
    <property type="match status" value="1"/>
</dbReference>
<dbReference type="Pfam" id="PF14787">
    <property type="entry name" value="zf-CCHC_5"/>
    <property type="match status" value="2"/>
</dbReference>
<dbReference type="Gene3D" id="3.40.1440.10">
    <property type="entry name" value="GIY-YIG endonuclease"/>
    <property type="match status" value="1"/>
</dbReference>
<evidence type="ECO:0000313" key="3">
    <source>
        <dbReference type="EMBL" id="ABO96524.1"/>
    </source>
</evidence>
<dbReference type="KEGG" id="olu:OSTLU_32164"/>
<keyword evidence="4" id="KW-1185">Reference proteome</keyword>
<protein>
    <recommendedName>
        <fullName evidence="2">CCHC-type domain-containing protein</fullName>
    </recommendedName>
</protein>
<dbReference type="EMBL" id="CP000586">
    <property type="protein sequence ID" value="ABO96524.1"/>
    <property type="molecule type" value="Genomic_DNA"/>
</dbReference>
<dbReference type="GO" id="GO:0008270">
    <property type="term" value="F:zinc ion binding"/>
    <property type="evidence" value="ECO:0007669"/>
    <property type="project" value="UniProtKB-KW"/>
</dbReference>
<accession>A4RYW2</accession>
<organism evidence="3 4">
    <name type="scientific">Ostreococcus lucimarinus (strain CCE9901)</name>
    <dbReference type="NCBI Taxonomy" id="436017"/>
    <lineage>
        <taxon>Eukaryota</taxon>
        <taxon>Viridiplantae</taxon>
        <taxon>Chlorophyta</taxon>
        <taxon>Mamiellophyceae</taxon>
        <taxon>Mamiellales</taxon>
        <taxon>Bathycoccaceae</taxon>
        <taxon>Ostreococcus</taxon>
    </lineage>
</organism>
<keyword evidence="1" id="KW-0479">Metal-binding</keyword>
<dbReference type="AlphaFoldDB" id="A4RYW2"/>
<keyword evidence="1" id="KW-0862">Zinc</keyword>